<keyword evidence="1" id="KW-1133">Transmembrane helix</keyword>
<feature type="transmembrane region" description="Helical" evidence="1">
    <location>
        <begin position="7"/>
        <end position="24"/>
    </location>
</feature>
<sequence>MTKTKISSILYLLAGFLFLLSALFDNFKATIVALGILFTMLGVTKLIRKG</sequence>
<evidence type="ECO:0000313" key="2">
    <source>
        <dbReference type="EMBL" id="KRL05121.1"/>
    </source>
</evidence>
<dbReference type="PATRIC" id="fig|1423777.3.peg.1102"/>
<protein>
    <submittedName>
        <fullName evidence="2">Uncharacterized protein</fullName>
    </submittedName>
</protein>
<keyword evidence="1" id="KW-0472">Membrane</keyword>
<dbReference type="EMBL" id="AZEH01000034">
    <property type="protein sequence ID" value="KRL05121.1"/>
    <property type="molecule type" value="Genomic_DNA"/>
</dbReference>
<organism evidence="2 3">
    <name type="scientific">Liquorilactobacillus oeni DSM 19972</name>
    <dbReference type="NCBI Taxonomy" id="1423777"/>
    <lineage>
        <taxon>Bacteria</taxon>
        <taxon>Bacillati</taxon>
        <taxon>Bacillota</taxon>
        <taxon>Bacilli</taxon>
        <taxon>Lactobacillales</taxon>
        <taxon>Lactobacillaceae</taxon>
        <taxon>Liquorilactobacillus</taxon>
    </lineage>
</organism>
<evidence type="ECO:0000256" key="1">
    <source>
        <dbReference type="SAM" id="Phobius"/>
    </source>
</evidence>
<keyword evidence="1" id="KW-0812">Transmembrane</keyword>
<reference evidence="2 3" key="1">
    <citation type="journal article" date="2015" name="Genome Announc.">
        <title>Expanding the biotechnology potential of lactobacilli through comparative genomics of 213 strains and associated genera.</title>
        <authorList>
            <person name="Sun Z."/>
            <person name="Harris H.M."/>
            <person name="McCann A."/>
            <person name="Guo C."/>
            <person name="Argimon S."/>
            <person name="Zhang W."/>
            <person name="Yang X."/>
            <person name="Jeffery I.B."/>
            <person name="Cooney J.C."/>
            <person name="Kagawa T.F."/>
            <person name="Liu W."/>
            <person name="Song Y."/>
            <person name="Salvetti E."/>
            <person name="Wrobel A."/>
            <person name="Rasinkangas P."/>
            <person name="Parkhill J."/>
            <person name="Rea M.C."/>
            <person name="O'Sullivan O."/>
            <person name="Ritari J."/>
            <person name="Douillard F.P."/>
            <person name="Paul Ross R."/>
            <person name="Yang R."/>
            <person name="Briner A.E."/>
            <person name="Felis G.E."/>
            <person name="de Vos W.M."/>
            <person name="Barrangou R."/>
            <person name="Klaenhammer T.R."/>
            <person name="Caufield P.W."/>
            <person name="Cui Y."/>
            <person name="Zhang H."/>
            <person name="O'Toole P.W."/>
        </authorList>
    </citation>
    <scope>NUCLEOTIDE SEQUENCE [LARGE SCALE GENOMIC DNA]</scope>
    <source>
        <strain evidence="2 3">DSM 19972</strain>
    </source>
</reference>
<comment type="caution">
    <text evidence="2">The sequence shown here is derived from an EMBL/GenBank/DDBJ whole genome shotgun (WGS) entry which is preliminary data.</text>
</comment>
<dbReference type="AlphaFoldDB" id="A0A0R1MB40"/>
<name>A0A0R1MB40_9LACO</name>
<keyword evidence="3" id="KW-1185">Reference proteome</keyword>
<proteinExistence type="predicted"/>
<feature type="transmembrane region" description="Helical" evidence="1">
    <location>
        <begin position="30"/>
        <end position="47"/>
    </location>
</feature>
<gene>
    <name evidence="2" type="ORF">FD46_GL001067</name>
</gene>
<accession>A0A0R1MB40</accession>
<evidence type="ECO:0000313" key="3">
    <source>
        <dbReference type="Proteomes" id="UP000051686"/>
    </source>
</evidence>
<dbReference type="Proteomes" id="UP000051686">
    <property type="component" value="Unassembled WGS sequence"/>
</dbReference>